<keyword evidence="7 9" id="KW-0408">Iron</keyword>
<feature type="binding site" description="covalent" evidence="8">
    <location>
        <position position="136"/>
    </location>
    <ligand>
        <name>heme c</name>
        <dbReference type="ChEBI" id="CHEBI:61717"/>
        <label>2</label>
    </ligand>
</feature>
<evidence type="ECO:0000256" key="1">
    <source>
        <dbReference type="ARBA" id="ARBA00004418"/>
    </source>
</evidence>
<dbReference type="AlphaFoldDB" id="A0A7V2SXV8"/>
<evidence type="ECO:0000256" key="8">
    <source>
        <dbReference type="PIRSR" id="PIRSR000005-1"/>
    </source>
</evidence>
<accession>A0A7V2SXV8</accession>
<feature type="signal peptide" evidence="10">
    <location>
        <begin position="1"/>
        <end position="22"/>
    </location>
</feature>
<comment type="subcellular location">
    <subcellularLocation>
        <location evidence="1">Periplasm</location>
    </subcellularLocation>
</comment>
<dbReference type="GO" id="GO:0042597">
    <property type="term" value="C:periplasmic space"/>
    <property type="evidence" value="ECO:0007669"/>
    <property type="project" value="UniProtKB-SubCell"/>
</dbReference>
<feature type="chain" id="PRO_5030617070" evidence="10">
    <location>
        <begin position="23"/>
        <end position="204"/>
    </location>
</feature>
<keyword evidence="6" id="KW-0249">Electron transport</keyword>
<feature type="binding site" description="axial binding residue" evidence="9">
    <location>
        <position position="180"/>
    </location>
    <ligand>
        <name>heme c</name>
        <dbReference type="ChEBI" id="CHEBI:61717"/>
        <label>2</label>
    </ligand>
    <ligandPart>
        <name>Fe</name>
        <dbReference type="ChEBI" id="CHEBI:18248"/>
    </ligandPart>
</feature>
<keyword evidence="2" id="KW-0813">Transport</keyword>
<dbReference type="PANTHER" id="PTHR33751">
    <property type="entry name" value="CBB3-TYPE CYTOCHROME C OXIDASE SUBUNIT FIXP"/>
    <property type="match status" value="1"/>
</dbReference>
<dbReference type="Pfam" id="PF00034">
    <property type="entry name" value="Cytochrom_C"/>
    <property type="match status" value="2"/>
</dbReference>
<protein>
    <submittedName>
        <fullName evidence="12">Cytochrome c4</fullName>
    </submittedName>
</protein>
<dbReference type="PANTHER" id="PTHR33751:SF9">
    <property type="entry name" value="CYTOCHROME C4"/>
    <property type="match status" value="1"/>
</dbReference>
<dbReference type="GO" id="GO:0009055">
    <property type="term" value="F:electron transfer activity"/>
    <property type="evidence" value="ECO:0007669"/>
    <property type="project" value="InterPro"/>
</dbReference>
<proteinExistence type="predicted"/>
<dbReference type="InterPro" id="IPR009056">
    <property type="entry name" value="Cyt_c-like_dom"/>
</dbReference>
<evidence type="ECO:0000313" key="12">
    <source>
        <dbReference type="EMBL" id="HFC91441.1"/>
    </source>
</evidence>
<dbReference type="Gene3D" id="1.10.760.10">
    <property type="entry name" value="Cytochrome c-like domain"/>
    <property type="match status" value="2"/>
</dbReference>
<evidence type="ECO:0000256" key="6">
    <source>
        <dbReference type="ARBA" id="ARBA00022982"/>
    </source>
</evidence>
<feature type="domain" description="Cytochrome c" evidence="11">
    <location>
        <begin position="24"/>
        <end position="103"/>
    </location>
</feature>
<keyword evidence="4 9" id="KW-0479">Metal-binding</keyword>
<dbReference type="InterPro" id="IPR036909">
    <property type="entry name" value="Cyt_c-like_dom_sf"/>
</dbReference>
<feature type="binding site" description="axial binding residue" evidence="9">
    <location>
        <position position="40"/>
    </location>
    <ligand>
        <name>heme c</name>
        <dbReference type="ChEBI" id="CHEBI:61717"/>
        <label>1</label>
    </ligand>
    <ligandPart>
        <name>Fe</name>
        <dbReference type="ChEBI" id="CHEBI:18248"/>
    </ligandPart>
</feature>
<dbReference type="InterPro" id="IPR050597">
    <property type="entry name" value="Cytochrome_c_Oxidase_Subunit"/>
</dbReference>
<reference evidence="12" key="1">
    <citation type="journal article" date="2020" name="mSystems">
        <title>Genome- and Community-Level Interaction Insights into Carbon Utilization and Element Cycling Functions of Hydrothermarchaeota in Hydrothermal Sediment.</title>
        <authorList>
            <person name="Zhou Z."/>
            <person name="Liu Y."/>
            <person name="Xu W."/>
            <person name="Pan J."/>
            <person name="Luo Z.H."/>
            <person name="Li M."/>
        </authorList>
    </citation>
    <scope>NUCLEOTIDE SEQUENCE [LARGE SCALE GENOMIC DNA]</scope>
    <source>
        <strain evidence="12">HyVt-493</strain>
    </source>
</reference>
<feature type="binding site" description="axial binding residue" evidence="9">
    <location>
        <position position="137"/>
    </location>
    <ligand>
        <name>heme c</name>
        <dbReference type="ChEBI" id="CHEBI:61717"/>
        <label>2</label>
    </ligand>
    <ligandPart>
        <name>Fe</name>
        <dbReference type="ChEBI" id="CHEBI:18248"/>
    </ligandPart>
</feature>
<comment type="PTM">
    <text evidence="8">Binds 2 heme c groups covalently per subunit.</text>
</comment>
<dbReference type="PROSITE" id="PS51007">
    <property type="entry name" value="CYTC"/>
    <property type="match status" value="2"/>
</dbReference>
<comment type="caution">
    <text evidence="12">The sequence shown here is derived from an EMBL/GenBank/DDBJ whole genome shotgun (WGS) entry which is preliminary data.</text>
</comment>
<keyword evidence="3 8" id="KW-0349">Heme</keyword>
<dbReference type="GO" id="GO:0005506">
    <property type="term" value="F:iron ion binding"/>
    <property type="evidence" value="ECO:0007669"/>
    <property type="project" value="InterPro"/>
</dbReference>
<dbReference type="SUPFAM" id="SSF46626">
    <property type="entry name" value="Cytochrome c"/>
    <property type="match status" value="2"/>
</dbReference>
<dbReference type="Proteomes" id="UP000885750">
    <property type="component" value="Unassembled WGS sequence"/>
</dbReference>
<dbReference type="PIRSF" id="PIRSF000005">
    <property type="entry name" value="Cytochrome_c4"/>
    <property type="match status" value="1"/>
</dbReference>
<dbReference type="InterPro" id="IPR024167">
    <property type="entry name" value="Cytochrome_c4-like"/>
</dbReference>
<evidence type="ECO:0000256" key="10">
    <source>
        <dbReference type="SAM" id="SignalP"/>
    </source>
</evidence>
<keyword evidence="10" id="KW-0732">Signal</keyword>
<feature type="domain" description="Cytochrome c" evidence="11">
    <location>
        <begin position="112"/>
        <end position="203"/>
    </location>
</feature>
<gene>
    <name evidence="12" type="ORF">ENJ51_01365</name>
</gene>
<evidence type="ECO:0000256" key="5">
    <source>
        <dbReference type="ARBA" id="ARBA00022764"/>
    </source>
</evidence>
<feature type="binding site" description="covalent" evidence="8">
    <location>
        <position position="39"/>
    </location>
    <ligand>
        <name>heme c</name>
        <dbReference type="ChEBI" id="CHEBI:61717"/>
        <label>1</label>
    </ligand>
</feature>
<name>A0A7V2SXV8_LEUMU</name>
<feature type="binding site" description="axial binding residue" evidence="9">
    <location>
        <position position="79"/>
    </location>
    <ligand>
        <name>heme c</name>
        <dbReference type="ChEBI" id="CHEBI:61717"/>
        <label>1</label>
    </ligand>
    <ligandPart>
        <name>Fe</name>
        <dbReference type="ChEBI" id="CHEBI:18248"/>
    </ligandPart>
</feature>
<keyword evidence="5" id="KW-0574">Periplasm</keyword>
<feature type="binding site" description="covalent" evidence="8">
    <location>
        <position position="36"/>
    </location>
    <ligand>
        <name>heme c</name>
        <dbReference type="ChEBI" id="CHEBI:61717"/>
        <label>1</label>
    </ligand>
</feature>
<evidence type="ECO:0000256" key="9">
    <source>
        <dbReference type="PIRSR" id="PIRSR000005-2"/>
    </source>
</evidence>
<evidence type="ECO:0000256" key="2">
    <source>
        <dbReference type="ARBA" id="ARBA00022448"/>
    </source>
</evidence>
<evidence type="ECO:0000256" key="3">
    <source>
        <dbReference type="ARBA" id="ARBA00022617"/>
    </source>
</evidence>
<evidence type="ECO:0000256" key="7">
    <source>
        <dbReference type="ARBA" id="ARBA00023004"/>
    </source>
</evidence>
<dbReference type="EMBL" id="DRMS01000051">
    <property type="protein sequence ID" value="HFC91441.1"/>
    <property type="molecule type" value="Genomic_DNA"/>
</dbReference>
<dbReference type="GO" id="GO:0020037">
    <property type="term" value="F:heme binding"/>
    <property type="evidence" value="ECO:0007669"/>
    <property type="project" value="InterPro"/>
</dbReference>
<feature type="binding site" description="covalent" evidence="8">
    <location>
        <position position="133"/>
    </location>
    <ligand>
        <name>heme c</name>
        <dbReference type="ChEBI" id="CHEBI:61717"/>
        <label>2</label>
    </ligand>
</feature>
<sequence length="204" mass="21510">MNKALIIALVGLALTTSASVFASGDAAKGKALTGSCVACHGADGNSVNPIWPKLAGQSEEYLIKQLNDFRSGERIDATMTAMAKAIASDDDIPHIAAYFASQKQKPGVADDKLVDAGRQLYKGGRSSSKVTACAACHGVTGNGIAKAKFPKISGQHNKYIVKQLKAFKAGKRANDPGKMMRNIAYNMTDSDMKAVAEFITGLRD</sequence>
<evidence type="ECO:0000259" key="11">
    <source>
        <dbReference type="PROSITE" id="PS51007"/>
    </source>
</evidence>
<evidence type="ECO:0000256" key="4">
    <source>
        <dbReference type="ARBA" id="ARBA00022723"/>
    </source>
</evidence>
<organism evidence="12">
    <name type="scientific">Leucothrix mucor</name>
    <dbReference type="NCBI Taxonomy" id="45248"/>
    <lineage>
        <taxon>Bacteria</taxon>
        <taxon>Pseudomonadati</taxon>
        <taxon>Pseudomonadota</taxon>
        <taxon>Gammaproteobacteria</taxon>
        <taxon>Thiotrichales</taxon>
        <taxon>Thiotrichaceae</taxon>
        <taxon>Leucothrix</taxon>
    </lineage>
</organism>